<dbReference type="PANTHER" id="PTHR23501">
    <property type="entry name" value="MAJOR FACILITATOR SUPERFAMILY"/>
    <property type="match status" value="1"/>
</dbReference>
<dbReference type="InterPro" id="IPR036259">
    <property type="entry name" value="MFS_trans_sf"/>
</dbReference>
<gene>
    <name evidence="12" type="ORF">FB463_002145</name>
    <name evidence="11" type="ORF">FFA01_04370</name>
</gene>
<proteinExistence type="inferred from homology"/>
<dbReference type="GO" id="GO:0022857">
    <property type="term" value="F:transmembrane transporter activity"/>
    <property type="evidence" value="ECO:0007669"/>
    <property type="project" value="InterPro"/>
</dbReference>
<feature type="transmembrane region" description="Helical" evidence="9">
    <location>
        <begin position="354"/>
        <end position="372"/>
    </location>
</feature>
<evidence type="ECO:0000256" key="8">
    <source>
        <dbReference type="SAM" id="MobiDB-lite"/>
    </source>
</evidence>
<dbReference type="EMBL" id="JACGWW010000002">
    <property type="protein sequence ID" value="MBA8813896.1"/>
    <property type="molecule type" value="Genomic_DNA"/>
</dbReference>
<dbReference type="PRINTS" id="PR01036">
    <property type="entry name" value="TCRTETB"/>
</dbReference>
<feature type="compositionally biased region" description="Basic and acidic residues" evidence="8">
    <location>
        <begin position="15"/>
        <end position="24"/>
    </location>
</feature>
<keyword evidence="7 9" id="KW-0472">Membrane</keyword>
<keyword evidence="3" id="KW-0813">Transport</keyword>
<dbReference type="FunFam" id="1.20.1720.10:FF:000004">
    <property type="entry name" value="EmrB/QacA family drug resistance transporter"/>
    <property type="match status" value="1"/>
</dbReference>
<dbReference type="AlphaFoldDB" id="A0A7W3PJF0"/>
<evidence type="ECO:0000256" key="6">
    <source>
        <dbReference type="ARBA" id="ARBA00022989"/>
    </source>
</evidence>
<protein>
    <submittedName>
        <fullName evidence="12">EmrB/QacA subfamily drug resistance transporter</fullName>
    </submittedName>
    <submittedName>
        <fullName evidence="11">MFS transporter</fullName>
    </submittedName>
</protein>
<evidence type="ECO:0000313" key="11">
    <source>
        <dbReference type="EMBL" id="GEK82128.1"/>
    </source>
</evidence>
<dbReference type="Pfam" id="PF07690">
    <property type="entry name" value="MFS_1"/>
    <property type="match status" value="1"/>
</dbReference>
<comment type="similarity">
    <text evidence="2">Belongs to the major facilitator superfamily. TCR/Tet family.</text>
</comment>
<dbReference type="SUPFAM" id="SSF103473">
    <property type="entry name" value="MFS general substrate transporter"/>
    <property type="match status" value="1"/>
</dbReference>
<feature type="transmembrane region" description="Helical" evidence="9">
    <location>
        <begin position="98"/>
        <end position="117"/>
    </location>
</feature>
<feature type="transmembrane region" description="Helical" evidence="9">
    <location>
        <begin position="156"/>
        <end position="178"/>
    </location>
</feature>
<feature type="transmembrane region" description="Helical" evidence="9">
    <location>
        <begin position="218"/>
        <end position="237"/>
    </location>
</feature>
<evidence type="ECO:0000313" key="12">
    <source>
        <dbReference type="EMBL" id="MBA8813896.1"/>
    </source>
</evidence>
<keyword evidence="5 9" id="KW-0812">Transmembrane</keyword>
<reference evidence="11 13" key="1">
    <citation type="submission" date="2019-07" db="EMBL/GenBank/DDBJ databases">
        <title>Whole genome shotgun sequence of Frigoribacterium faeni NBRC 103066.</title>
        <authorList>
            <person name="Hosoyama A."/>
            <person name="Uohara A."/>
            <person name="Ohji S."/>
            <person name="Ichikawa N."/>
        </authorList>
    </citation>
    <scope>NUCLEOTIDE SEQUENCE [LARGE SCALE GENOMIC DNA]</scope>
    <source>
        <strain evidence="11 13">NBRC 103066</strain>
    </source>
</reference>
<evidence type="ECO:0000313" key="13">
    <source>
        <dbReference type="Proteomes" id="UP000321154"/>
    </source>
</evidence>
<feature type="transmembrane region" description="Helical" evidence="9">
    <location>
        <begin position="249"/>
        <end position="268"/>
    </location>
</feature>
<feature type="compositionally biased region" description="Low complexity" evidence="8">
    <location>
        <begin position="568"/>
        <end position="595"/>
    </location>
</feature>
<feature type="transmembrane region" description="Helical" evidence="9">
    <location>
        <begin position="289"/>
        <end position="311"/>
    </location>
</feature>
<evidence type="ECO:0000256" key="9">
    <source>
        <dbReference type="SAM" id="Phobius"/>
    </source>
</evidence>
<feature type="transmembrane region" description="Helical" evidence="9">
    <location>
        <begin position="378"/>
        <end position="402"/>
    </location>
</feature>
<evidence type="ECO:0000256" key="3">
    <source>
        <dbReference type="ARBA" id="ARBA00022448"/>
    </source>
</evidence>
<feature type="transmembrane region" description="Helical" evidence="9">
    <location>
        <begin position="494"/>
        <end position="515"/>
    </location>
</feature>
<evidence type="ECO:0000313" key="14">
    <source>
        <dbReference type="Proteomes" id="UP000522688"/>
    </source>
</evidence>
<evidence type="ECO:0000256" key="7">
    <source>
        <dbReference type="ARBA" id="ARBA00023136"/>
    </source>
</evidence>
<comment type="caution">
    <text evidence="12">The sequence shown here is derived from an EMBL/GenBank/DDBJ whole genome shotgun (WGS) entry which is preliminary data.</text>
</comment>
<reference evidence="12 14" key="2">
    <citation type="submission" date="2020-07" db="EMBL/GenBank/DDBJ databases">
        <title>Sequencing the genomes of 1000 actinobacteria strains.</title>
        <authorList>
            <person name="Klenk H.-P."/>
        </authorList>
    </citation>
    <scope>NUCLEOTIDE SEQUENCE [LARGE SCALE GENOMIC DNA]</scope>
    <source>
        <strain evidence="12 14">DSM 10309</strain>
    </source>
</reference>
<dbReference type="EMBL" id="BJUV01000003">
    <property type="protein sequence ID" value="GEK82128.1"/>
    <property type="molecule type" value="Genomic_DNA"/>
</dbReference>
<keyword evidence="6 9" id="KW-1133">Transmembrane helix</keyword>
<dbReference type="Proteomes" id="UP000321154">
    <property type="component" value="Unassembled WGS sequence"/>
</dbReference>
<evidence type="ECO:0000256" key="4">
    <source>
        <dbReference type="ARBA" id="ARBA00022475"/>
    </source>
</evidence>
<dbReference type="InterPro" id="IPR004638">
    <property type="entry name" value="EmrB-like"/>
</dbReference>
<feature type="transmembrane region" description="Helical" evidence="9">
    <location>
        <begin position="67"/>
        <end position="86"/>
    </location>
</feature>
<dbReference type="Proteomes" id="UP000522688">
    <property type="component" value="Unassembled WGS sequence"/>
</dbReference>
<feature type="transmembrane region" description="Helical" evidence="9">
    <location>
        <begin position="29"/>
        <end position="47"/>
    </location>
</feature>
<feature type="region of interest" description="Disordered" evidence="8">
    <location>
        <begin position="568"/>
        <end position="615"/>
    </location>
</feature>
<evidence type="ECO:0000256" key="5">
    <source>
        <dbReference type="ARBA" id="ARBA00022692"/>
    </source>
</evidence>
<accession>A0A7W3PJF0</accession>
<organism evidence="12 14">
    <name type="scientific">Frigoribacterium faeni</name>
    <dbReference type="NCBI Taxonomy" id="145483"/>
    <lineage>
        <taxon>Bacteria</taxon>
        <taxon>Bacillati</taxon>
        <taxon>Actinomycetota</taxon>
        <taxon>Actinomycetes</taxon>
        <taxon>Micrococcales</taxon>
        <taxon>Microbacteriaceae</taxon>
        <taxon>Frigoribacterium</taxon>
    </lineage>
</organism>
<evidence type="ECO:0000256" key="2">
    <source>
        <dbReference type="ARBA" id="ARBA00007520"/>
    </source>
</evidence>
<keyword evidence="13" id="KW-1185">Reference proteome</keyword>
<feature type="transmembrane region" description="Helical" evidence="9">
    <location>
        <begin position="123"/>
        <end position="144"/>
    </location>
</feature>
<feature type="transmembrane region" description="Helical" evidence="9">
    <location>
        <begin position="184"/>
        <end position="206"/>
    </location>
</feature>
<name>A0A7W3PJF0_9MICO</name>
<keyword evidence="4" id="KW-1003">Cell membrane</keyword>
<comment type="subcellular location">
    <subcellularLocation>
        <location evidence="1">Cell membrane</location>
        <topology evidence="1">Multi-pass membrane protein</topology>
    </subcellularLocation>
</comment>
<sequence length="657" mass="67295">MSQTTTATGSKHVAKHEPGEAPGMSHREVLTALSGLLMGMLVAILSSTVVSTSLPRIVSDLNGSQTSYTWVITATLLATTVSTPLWGKFSDLTNRKVLLQVALVLFVLASVAAGFSQNTATLITFRVFQGLGAGGLTALVQVVMSDIISPRERGRYMGYLGAVMSVGTIGGPLLGGVLTDTIGWRWNFFVGVPVGIAALIVIQRTLHLPAKPKKKVVIDYWGAGLIAGGVSLLLIWVSLGGKQFEWNSVTSWVMGLGAAALLVLAVIVEFRSKEPIIPLTLFKNRTFTFAVVASLSVGVAMFGTSVFLGQYMQLARGQSPTMAGVLTLPMVLGLLISSMVAGALISKYGKWKPYMIVGSILLAAGLFLMSTIEYDTNFFIVSVFMAMMGLGIGMVMQNLVLVVQNSVDVGVVGAASSSVAFFRSLGGTIGVSVMGAVLGTKVSGYISDGLTDAGVDPSALGSGESTTSIPDLSTVPGPIRTIIESAYGQGVADVFLIAAPLAIITIIFVCLLPNVELGTKTGIQRAAAATDGPTTGSTGAEAAVDGNQASPAVKGAAATSALAPAVSSAPTTASTPAPVSATDPASASAAAPVSPIDEGADAQPRHHAHTATGTGTIDTIIATGAAEVAGHPVSDDELAESPVFSSLVEEKDVAADR</sequence>
<feature type="domain" description="Major facilitator superfamily (MFS) profile" evidence="10">
    <location>
        <begin position="32"/>
        <end position="517"/>
    </location>
</feature>
<dbReference type="CDD" id="cd17502">
    <property type="entry name" value="MFS_Azr1_MDR_like"/>
    <property type="match status" value="1"/>
</dbReference>
<feature type="region of interest" description="Disordered" evidence="8">
    <location>
        <begin position="1"/>
        <end position="24"/>
    </location>
</feature>
<dbReference type="GO" id="GO:0005886">
    <property type="term" value="C:plasma membrane"/>
    <property type="evidence" value="ECO:0007669"/>
    <property type="project" value="UniProtKB-SubCell"/>
</dbReference>
<evidence type="ECO:0000259" key="10">
    <source>
        <dbReference type="PROSITE" id="PS50850"/>
    </source>
</evidence>
<dbReference type="Gene3D" id="1.20.1250.20">
    <property type="entry name" value="MFS general substrate transporter like domains"/>
    <property type="match status" value="1"/>
</dbReference>
<dbReference type="InterPro" id="IPR011701">
    <property type="entry name" value="MFS"/>
</dbReference>
<dbReference type="PROSITE" id="PS50850">
    <property type="entry name" value="MFS"/>
    <property type="match status" value="1"/>
</dbReference>
<dbReference type="InterPro" id="IPR020846">
    <property type="entry name" value="MFS_dom"/>
</dbReference>
<evidence type="ECO:0000256" key="1">
    <source>
        <dbReference type="ARBA" id="ARBA00004651"/>
    </source>
</evidence>
<dbReference type="Gene3D" id="1.20.1720.10">
    <property type="entry name" value="Multidrug resistance protein D"/>
    <property type="match status" value="1"/>
</dbReference>
<dbReference type="PANTHER" id="PTHR23501:SF197">
    <property type="entry name" value="COMD"/>
    <property type="match status" value="1"/>
</dbReference>
<feature type="transmembrane region" description="Helical" evidence="9">
    <location>
        <begin position="409"/>
        <end position="438"/>
    </location>
</feature>
<dbReference type="NCBIfam" id="TIGR00711">
    <property type="entry name" value="efflux_EmrB"/>
    <property type="match status" value="1"/>
</dbReference>
<feature type="transmembrane region" description="Helical" evidence="9">
    <location>
        <begin position="323"/>
        <end position="345"/>
    </location>
</feature>